<evidence type="ECO:0000313" key="1">
    <source>
        <dbReference type="EMBL" id="ETK73978.1"/>
    </source>
</evidence>
<name>W2FT78_PHYNI</name>
<dbReference type="AlphaFoldDB" id="W2FT78"/>
<gene>
    <name evidence="1" type="ORF">L915_19147</name>
</gene>
<organism evidence="1">
    <name type="scientific">Phytophthora nicotianae</name>
    <name type="common">Potato buckeye rot agent</name>
    <name type="synonym">Phytophthora parasitica</name>
    <dbReference type="NCBI Taxonomy" id="4792"/>
    <lineage>
        <taxon>Eukaryota</taxon>
        <taxon>Sar</taxon>
        <taxon>Stramenopiles</taxon>
        <taxon>Oomycota</taxon>
        <taxon>Peronosporomycetes</taxon>
        <taxon>Peronosporales</taxon>
        <taxon>Peronosporaceae</taxon>
        <taxon>Phytophthora</taxon>
    </lineage>
</organism>
<proteinExistence type="predicted"/>
<protein>
    <submittedName>
        <fullName evidence="1">Uncharacterized protein</fullName>
    </submittedName>
</protein>
<dbReference type="EMBL" id="KI689153">
    <property type="protein sequence ID" value="ETK73978.1"/>
    <property type="molecule type" value="Genomic_DNA"/>
</dbReference>
<reference evidence="1" key="1">
    <citation type="submission" date="2013-11" db="EMBL/GenBank/DDBJ databases">
        <title>The Genome Sequence of Phytophthora parasitica CJ02B3.</title>
        <authorList>
            <consortium name="The Broad Institute Genomics Platform"/>
            <person name="Russ C."/>
            <person name="Tyler B."/>
            <person name="Panabieres F."/>
            <person name="Shan W."/>
            <person name="Tripathy S."/>
            <person name="Grunwald N."/>
            <person name="Machado M."/>
            <person name="Johnson C.S."/>
            <person name="Arredondo F."/>
            <person name="Hong C."/>
            <person name="Coffey M."/>
            <person name="Young S.K."/>
            <person name="Zeng Q."/>
            <person name="Gargeya S."/>
            <person name="Fitzgerald M."/>
            <person name="Abouelleil A."/>
            <person name="Alvarado L."/>
            <person name="Chapman S.B."/>
            <person name="Gainer-Dewar J."/>
            <person name="Goldberg J."/>
            <person name="Griggs A."/>
            <person name="Gujja S."/>
            <person name="Hansen M."/>
            <person name="Howarth C."/>
            <person name="Imamovic A."/>
            <person name="Ireland A."/>
            <person name="Larimer J."/>
            <person name="McCowan C."/>
            <person name="Murphy C."/>
            <person name="Pearson M."/>
            <person name="Poon T.W."/>
            <person name="Priest M."/>
            <person name="Roberts A."/>
            <person name="Saif S."/>
            <person name="Shea T."/>
            <person name="Sykes S."/>
            <person name="Wortman J."/>
            <person name="Nusbaum C."/>
            <person name="Birren B."/>
        </authorList>
    </citation>
    <scope>NUCLEOTIDE SEQUENCE [LARGE SCALE GENOMIC DNA]</scope>
    <source>
        <strain evidence="1">CJ02B3</strain>
    </source>
</reference>
<dbReference type="VEuPathDB" id="FungiDB:PPTG_24151"/>
<dbReference type="Proteomes" id="UP000053236">
    <property type="component" value="Unassembled WGS sequence"/>
</dbReference>
<sequence>MSAASTYASTLRATGFCNELSVGGTDAHSVISPNSLQLDSPHEAMVTLPNYLNLLLSAKISERLRIHRAQSPATAQPVQRRFILSGLHEPCHTRSAIEVGQQGTLTPGAALTTTSMITRAGGNPLH</sequence>
<accession>W2FT78</accession>